<organism evidence="3 4">
    <name type="scientific">Aequorivita antarctica</name>
    <dbReference type="NCBI Taxonomy" id="153266"/>
    <lineage>
        <taxon>Bacteria</taxon>
        <taxon>Pseudomonadati</taxon>
        <taxon>Bacteroidota</taxon>
        <taxon>Flavobacteriia</taxon>
        <taxon>Flavobacteriales</taxon>
        <taxon>Flavobacteriaceae</taxon>
        <taxon>Aequorivita</taxon>
    </lineage>
</organism>
<keyword evidence="4" id="KW-1185">Reference proteome</keyword>
<gene>
    <name evidence="3" type="ORF">ESU54_15370</name>
</gene>
<dbReference type="InterPro" id="IPR036188">
    <property type="entry name" value="FAD/NAD-bd_sf"/>
</dbReference>
<proteinExistence type="predicted"/>
<dbReference type="EMBL" id="VORT01000013">
    <property type="protein sequence ID" value="TXD71800.1"/>
    <property type="molecule type" value="Genomic_DNA"/>
</dbReference>
<dbReference type="Proteomes" id="UP000321497">
    <property type="component" value="Unassembled WGS sequence"/>
</dbReference>
<name>A0A5C6YX34_9FLAO</name>
<dbReference type="AlphaFoldDB" id="A0A5C6YX34"/>
<dbReference type="Pfam" id="PF01266">
    <property type="entry name" value="DAO"/>
    <property type="match status" value="1"/>
</dbReference>
<evidence type="ECO:0000313" key="3">
    <source>
        <dbReference type="EMBL" id="TXD71800.1"/>
    </source>
</evidence>
<dbReference type="RefSeq" id="WP_111845097.1">
    <property type="nucleotide sequence ID" value="NZ_UEGI01000013.1"/>
</dbReference>
<evidence type="ECO:0000313" key="4">
    <source>
        <dbReference type="Proteomes" id="UP000321497"/>
    </source>
</evidence>
<evidence type="ECO:0000259" key="2">
    <source>
        <dbReference type="Pfam" id="PF01266"/>
    </source>
</evidence>
<dbReference type="PANTHER" id="PTHR13847:SF289">
    <property type="entry name" value="GLYCINE OXIDASE"/>
    <property type="match status" value="1"/>
</dbReference>
<feature type="domain" description="FAD dependent oxidoreductase" evidence="2">
    <location>
        <begin position="5"/>
        <end position="327"/>
    </location>
</feature>
<sequence>MKQVDYIIVGLGIAGISLCEQLQKKGKSFIMIDNGTEGSTAKSGGVFNPTVLKRFTAAWNASAFFPFAVNFYTDLSEKLKQKIYTETPILRIFRNVEEQNNWSVASDKRELQQFLSSVFIKNTNPSINAPFGFGKVLGTAQIHTNNLLLGYRNYLNDEDFLLPEDFHYETIEQRENSVVYKNISAKKIIFAEGAKVVDNPFFPKQAVIGNKGEYVIIKAPDLNLDEFLKGPMYIIPIGNQQYKVGATYSRDDYSTEPTEVAKEEILTKLKTFINCPFEIVGQTAGVRPTTKDHRPLLGSLEENPNLIFFNGLGSRGFMMAPLLSEILLKYLEDDVPLPQEMDIQRMVL</sequence>
<dbReference type="SUPFAM" id="SSF54373">
    <property type="entry name" value="FAD-linked reductases, C-terminal domain"/>
    <property type="match status" value="1"/>
</dbReference>
<dbReference type="OrthoDB" id="214253at2"/>
<dbReference type="SUPFAM" id="SSF51971">
    <property type="entry name" value="Nucleotide-binding domain"/>
    <property type="match status" value="1"/>
</dbReference>
<dbReference type="GO" id="GO:0016491">
    <property type="term" value="F:oxidoreductase activity"/>
    <property type="evidence" value="ECO:0007669"/>
    <property type="project" value="UniProtKB-KW"/>
</dbReference>
<keyword evidence="1" id="KW-0560">Oxidoreductase</keyword>
<dbReference type="GO" id="GO:0005737">
    <property type="term" value="C:cytoplasm"/>
    <property type="evidence" value="ECO:0007669"/>
    <property type="project" value="TreeGrafter"/>
</dbReference>
<comment type="caution">
    <text evidence="3">The sequence shown here is derived from an EMBL/GenBank/DDBJ whole genome shotgun (WGS) entry which is preliminary data.</text>
</comment>
<evidence type="ECO:0000256" key="1">
    <source>
        <dbReference type="ARBA" id="ARBA00023002"/>
    </source>
</evidence>
<protein>
    <submittedName>
        <fullName evidence="3">FAD-binding oxidoreductase</fullName>
    </submittedName>
</protein>
<reference evidence="3 4" key="1">
    <citation type="submission" date="2019-08" db="EMBL/GenBank/DDBJ databases">
        <title>Genome of Aequorivita antarctica SW49 (type strain).</title>
        <authorList>
            <person name="Bowman J.P."/>
        </authorList>
    </citation>
    <scope>NUCLEOTIDE SEQUENCE [LARGE SCALE GENOMIC DNA]</scope>
    <source>
        <strain evidence="3 4">SW49</strain>
    </source>
</reference>
<dbReference type="InterPro" id="IPR006076">
    <property type="entry name" value="FAD-dep_OxRdtase"/>
</dbReference>
<dbReference type="PANTHER" id="PTHR13847">
    <property type="entry name" value="SARCOSINE DEHYDROGENASE-RELATED"/>
    <property type="match status" value="1"/>
</dbReference>
<accession>A0A5C6YX34</accession>
<dbReference type="Gene3D" id="3.30.9.10">
    <property type="entry name" value="D-Amino Acid Oxidase, subunit A, domain 2"/>
    <property type="match status" value="1"/>
</dbReference>
<dbReference type="Gene3D" id="3.50.50.60">
    <property type="entry name" value="FAD/NAD(P)-binding domain"/>
    <property type="match status" value="1"/>
</dbReference>